<dbReference type="InterPro" id="IPR053781">
    <property type="entry name" value="F-box_AtFBL13-like"/>
</dbReference>
<dbReference type="InterPro" id="IPR036047">
    <property type="entry name" value="F-box-like_dom_sf"/>
</dbReference>
<dbReference type="Proteomes" id="UP000030748">
    <property type="component" value="Unassembled WGS sequence"/>
</dbReference>
<sequence>MPNSMDRISELPKDILQRILYFLSQKESIRTSVLSKSWRTIWRTRPNLDLDFSDPTLIDTTREFISVVDKTLQLYRDQTLRLEEFRLSIPLHCGAHCKSVSLLVKWIPLLTSMGVKEFFLSIRSVPYDPGCLDLPSVVFEAAESLKHLRVERFVFDEKAEKIALCKHLRSLHLVNVSVDDRIFQTIISGCPLIETLCIDGTNIGLRTIKMSDLRNLKDFTFIEVVFGGGDQLCSIEIDPLSLETIKISAANITFRRGADFRNLKDLYMCGVKSSLDNLSFSKLPSLKRLTLSNCDGLKESRIFIDAPNVLYFEYEGDFVPSVSIVTNSREWKSEIHLQHKNDDDVIQENVNRPPVHDKPVLVETFNLVCPLSHFPTLVNGVFSICRPGNIGNRLKGWEVDYDAYIWRGREVKFVGYMWKILMERESGNEDDEPSRLFLRDLEEASLEIKRKRGNYPDEDEWHRAPLSEYLLNIEKNNCRFVLKWRETM</sequence>
<dbReference type="Pfam" id="PF24758">
    <property type="entry name" value="LRR_At5g56370"/>
    <property type="match status" value="1"/>
</dbReference>
<dbReference type="Gene3D" id="3.80.10.10">
    <property type="entry name" value="Ribonuclease Inhibitor"/>
    <property type="match status" value="1"/>
</dbReference>
<gene>
    <name evidence="2" type="ORF">MIMGU_mgv1a018216mg</name>
</gene>
<keyword evidence="3" id="KW-1185">Reference proteome</keyword>
<protein>
    <recommendedName>
        <fullName evidence="1">F-box domain-containing protein</fullName>
    </recommendedName>
</protein>
<reference evidence="2 3" key="1">
    <citation type="journal article" date="2013" name="Proc. Natl. Acad. Sci. U.S.A.">
        <title>Fine-scale variation in meiotic recombination in Mimulus inferred from population shotgun sequencing.</title>
        <authorList>
            <person name="Hellsten U."/>
            <person name="Wright K.M."/>
            <person name="Jenkins J."/>
            <person name="Shu S."/>
            <person name="Yuan Y."/>
            <person name="Wessler S.R."/>
            <person name="Schmutz J."/>
            <person name="Willis J.H."/>
            <person name="Rokhsar D.S."/>
        </authorList>
    </citation>
    <scope>NUCLEOTIDE SEQUENCE [LARGE SCALE GENOMIC DNA]</scope>
    <source>
        <strain evidence="3">cv. DUN x IM62</strain>
    </source>
</reference>
<dbReference type="CDD" id="cd22160">
    <property type="entry name" value="F-box_AtFBL13-like"/>
    <property type="match status" value="1"/>
</dbReference>
<dbReference type="InterPro" id="IPR032675">
    <property type="entry name" value="LRR_dom_sf"/>
</dbReference>
<name>A0A022RQA1_ERYGU</name>
<dbReference type="InterPro" id="IPR055411">
    <property type="entry name" value="LRR_FXL15/At3g58940/PEG3-like"/>
</dbReference>
<dbReference type="PANTHER" id="PTHR31639">
    <property type="entry name" value="F-BOX PROTEIN-LIKE"/>
    <property type="match status" value="1"/>
</dbReference>
<dbReference type="Pfam" id="PF00646">
    <property type="entry name" value="F-box"/>
    <property type="match status" value="1"/>
</dbReference>
<dbReference type="PROSITE" id="PS50181">
    <property type="entry name" value="FBOX"/>
    <property type="match status" value="1"/>
</dbReference>
<accession>A0A022RQA1</accession>
<evidence type="ECO:0000313" key="2">
    <source>
        <dbReference type="EMBL" id="EYU42234.1"/>
    </source>
</evidence>
<dbReference type="SUPFAM" id="SSF81383">
    <property type="entry name" value="F-box domain"/>
    <property type="match status" value="1"/>
</dbReference>
<dbReference type="EMBL" id="KI630299">
    <property type="protein sequence ID" value="EYU42234.1"/>
    <property type="molecule type" value="Genomic_DNA"/>
</dbReference>
<feature type="domain" description="F-box" evidence="1">
    <location>
        <begin position="5"/>
        <end position="55"/>
    </location>
</feature>
<dbReference type="STRING" id="4155.A0A022RQA1"/>
<dbReference type="InterPro" id="IPR001810">
    <property type="entry name" value="F-box_dom"/>
</dbReference>
<proteinExistence type="predicted"/>
<evidence type="ECO:0000259" key="1">
    <source>
        <dbReference type="PROSITE" id="PS50181"/>
    </source>
</evidence>
<dbReference type="PANTHER" id="PTHR31639:SF42">
    <property type="entry name" value="OS02G0160200 PROTEIN"/>
    <property type="match status" value="1"/>
</dbReference>
<dbReference type="eggNOG" id="ENOG502S269">
    <property type="taxonomic scope" value="Eukaryota"/>
</dbReference>
<dbReference type="SUPFAM" id="SSF52047">
    <property type="entry name" value="RNI-like"/>
    <property type="match status" value="1"/>
</dbReference>
<dbReference type="Gene3D" id="1.20.1280.50">
    <property type="match status" value="1"/>
</dbReference>
<evidence type="ECO:0000313" key="3">
    <source>
        <dbReference type="Proteomes" id="UP000030748"/>
    </source>
</evidence>
<organism evidence="2 3">
    <name type="scientific">Erythranthe guttata</name>
    <name type="common">Yellow monkey flower</name>
    <name type="synonym">Mimulus guttatus</name>
    <dbReference type="NCBI Taxonomy" id="4155"/>
    <lineage>
        <taxon>Eukaryota</taxon>
        <taxon>Viridiplantae</taxon>
        <taxon>Streptophyta</taxon>
        <taxon>Embryophyta</taxon>
        <taxon>Tracheophyta</taxon>
        <taxon>Spermatophyta</taxon>
        <taxon>Magnoliopsida</taxon>
        <taxon>eudicotyledons</taxon>
        <taxon>Gunneridae</taxon>
        <taxon>Pentapetalae</taxon>
        <taxon>asterids</taxon>
        <taxon>lamiids</taxon>
        <taxon>Lamiales</taxon>
        <taxon>Phrymaceae</taxon>
        <taxon>Erythranthe</taxon>
    </lineage>
</organism>
<dbReference type="AlphaFoldDB" id="A0A022RQA1"/>